<feature type="coiled-coil region" evidence="1">
    <location>
        <begin position="16"/>
        <end position="43"/>
    </location>
</feature>
<proteinExistence type="predicted"/>
<dbReference type="AlphaFoldDB" id="A0A0E1X7M7"/>
<accession>A0A0E1X7M7</accession>
<dbReference type="EMBL" id="ACJA02000004">
    <property type="protein sequence ID" value="EFH94813.1"/>
    <property type="molecule type" value="Genomic_DNA"/>
</dbReference>
<evidence type="ECO:0000313" key="2">
    <source>
        <dbReference type="EMBL" id="EFH94813.1"/>
    </source>
</evidence>
<comment type="caution">
    <text evidence="2">The sequence shown here is derived from an EMBL/GenBank/DDBJ whole genome shotgun (WGS) entry which is preliminary data.</text>
</comment>
<protein>
    <submittedName>
        <fullName evidence="2">Uncharacterized protein</fullName>
    </submittedName>
</protein>
<keyword evidence="1" id="KW-0175">Coiled coil</keyword>
<name>A0A0E1X7M7_STAAU</name>
<dbReference type="RefSeq" id="WP_000600810.1">
    <property type="nucleotide sequence ID" value="NZ_CM000952.1"/>
</dbReference>
<dbReference type="Proteomes" id="UP000003455">
    <property type="component" value="Chromosome"/>
</dbReference>
<evidence type="ECO:0000256" key="1">
    <source>
        <dbReference type="SAM" id="Coils"/>
    </source>
</evidence>
<dbReference type="HOGENOM" id="CLU_3276884_0_0_9"/>
<sequence>MILIMIDSQLDGNVTAKELSESFKELVEEFERIEKANKNSNSKDK</sequence>
<reference evidence="2" key="1">
    <citation type="submission" date="2010-05" db="EMBL/GenBank/DDBJ databases">
        <authorList>
            <person name="Muzny D."/>
            <person name="Qin X."/>
            <person name="Buhay C."/>
            <person name="Dugan-Rocha S."/>
            <person name="Ding Y."/>
            <person name="Chen G."/>
            <person name="Hawes A."/>
            <person name="Holder M."/>
            <person name="Jhangiani S."/>
            <person name="Johnson A."/>
            <person name="Khan Z."/>
            <person name="Li Z."/>
            <person name="Liu W."/>
            <person name="Liu X."/>
            <person name="Perez L."/>
            <person name="Shen H."/>
            <person name="Wang Q."/>
            <person name="Watt J."/>
            <person name="Xi L."/>
            <person name="Xin Y."/>
            <person name="Zhou J."/>
            <person name="Deng J."/>
            <person name="Jiang H."/>
            <person name="Liu Y."/>
            <person name="Qu J."/>
            <person name="Song X.-Z."/>
            <person name="Zhang L."/>
            <person name="Villasana D."/>
            <person name="Johnson A."/>
            <person name="Liu J."/>
            <person name="Liyanage D."/>
            <person name="Lorensuhewa L."/>
            <person name="Robinson T."/>
            <person name="Song A."/>
            <person name="Song B.-B."/>
            <person name="Dinh H."/>
            <person name="Thornton R."/>
            <person name="Coyle M."/>
            <person name="Francisco L."/>
            <person name="Jackson L."/>
            <person name="Javaid M."/>
            <person name="Korchina V."/>
            <person name="Kovar C."/>
            <person name="Mata R."/>
            <person name="Mathew T."/>
            <person name="Ngo R."/>
            <person name="Nguyen L."/>
            <person name="Nguyen N."/>
            <person name="Okwuonu G."/>
            <person name="Ongeri F."/>
            <person name="Pham C."/>
            <person name="Simmons D."/>
            <person name="Wilczek-Boney K."/>
            <person name="Hale W."/>
            <person name="Jakkamsetti A."/>
            <person name="Pham P."/>
            <person name="Ruth R."/>
            <person name="San Lucas F."/>
            <person name="Warren J."/>
            <person name="Zhang J."/>
            <person name="Zhao Z."/>
            <person name="Zhou C."/>
            <person name="Zhu D."/>
            <person name="Lee S."/>
            <person name="Bess C."/>
            <person name="Blankenburg K."/>
            <person name="Forbes L."/>
            <person name="Fu Q."/>
            <person name="Gubbala S."/>
            <person name="Hirani K."/>
            <person name="Jayaseelan J.C."/>
            <person name="Lara F."/>
            <person name="Munidasa M."/>
            <person name="Palculict T."/>
            <person name="Patil S."/>
            <person name="Pu L.-L."/>
            <person name="Saada N."/>
            <person name="Tang L."/>
            <person name="Weissenberger G."/>
            <person name="Zhu Y."/>
            <person name="Hemphill L."/>
            <person name="Shang Y."/>
            <person name="Youmans B."/>
            <person name="Ayvaz T."/>
            <person name="Ross M."/>
            <person name="Santibanez J."/>
            <person name="Aqrawi P."/>
            <person name="Gross S."/>
            <person name="Joshi V."/>
            <person name="Fowler G."/>
            <person name="Nazareth L."/>
            <person name="Reid J."/>
            <person name="Worley K."/>
            <person name="Petrosino J."/>
            <person name="Highlander S."/>
            <person name="Gibbs R."/>
        </authorList>
    </citation>
    <scope>NUCLEOTIDE SEQUENCE [LARGE SCALE GENOMIC DNA]</scope>
    <source>
        <strain evidence="2">MN8</strain>
    </source>
</reference>
<gene>
    <name evidence="2" type="ORF">HMPREF0769_12434</name>
</gene>
<organism evidence="2">
    <name type="scientific">Staphylococcus aureus subsp. aureus MN8</name>
    <dbReference type="NCBI Taxonomy" id="548470"/>
    <lineage>
        <taxon>Bacteria</taxon>
        <taxon>Bacillati</taxon>
        <taxon>Bacillota</taxon>
        <taxon>Bacilli</taxon>
        <taxon>Bacillales</taxon>
        <taxon>Staphylococcaceae</taxon>
        <taxon>Staphylococcus</taxon>
    </lineage>
</organism>